<comment type="caution">
    <text evidence="2">The sequence shown here is derived from an EMBL/GenBank/DDBJ whole genome shotgun (WGS) entry which is preliminary data.</text>
</comment>
<feature type="chain" id="PRO_5039059496" evidence="1">
    <location>
        <begin position="28"/>
        <end position="401"/>
    </location>
</feature>
<name>A0A9D1WDC5_9GAMM</name>
<keyword evidence="1" id="KW-0732">Signal</keyword>
<protein>
    <submittedName>
        <fullName evidence="2">Outer membrane protein assembly factor BamC</fullName>
    </submittedName>
</protein>
<evidence type="ECO:0000256" key="1">
    <source>
        <dbReference type="SAM" id="SignalP"/>
    </source>
</evidence>
<dbReference type="AlphaFoldDB" id="A0A9D1WDC5"/>
<reference evidence="2" key="1">
    <citation type="journal article" date="2021" name="PeerJ">
        <title>Extensive microbial diversity within the chicken gut microbiome revealed by metagenomics and culture.</title>
        <authorList>
            <person name="Gilroy R."/>
            <person name="Ravi A."/>
            <person name="Getino M."/>
            <person name="Pursley I."/>
            <person name="Horton D.L."/>
            <person name="Alikhan N.F."/>
            <person name="Baker D."/>
            <person name="Gharbi K."/>
            <person name="Hall N."/>
            <person name="Watson M."/>
            <person name="Adriaenssens E.M."/>
            <person name="Foster-Nyarko E."/>
            <person name="Jarju S."/>
            <person name="Secka A."/>
            <person name="Antonio M."/>
            <person name="Oren A."/>
            <person name="Chaudhuri R.R."/>
            <person name="La Ragione R."/>
            <person name="Hildebrand F."/>
            <person name="Pallen M.J."/>
        </authorList>
    </citation>
    <scope>NUCLEOTIDE SEQUENCE</scope>
    <source>
        <strain evidence="2">USASDec5-558</strain>
    </source>
</reference>
<dbReference type="PROSITE" id="PS51257">
    <property type="entry name" value="PROKAR_LIPOPROTEIN"/>
    <property type="match status" value="1"/>
</dbReference>
<gene>
    <name evidence="2" type="primary">bamC</name>
    <name evidence="2" type="ORF">H9850_06610</name>
</gene>
<feature type="signal peptide" evidence="1">
    <location>
        <begin position="1"/>
        <end position="27"/>
    </location>
</feature>
<sequence length="401" mass="44770">MTHLKINPLSKALLVSVFGGSALMLSACNTVSDAWNFVTDDSDDSLRTPTGYYEHTDAQELQDPLAVPGDLNQPFTDRTLDVPPVVVSDQSRTMVGERMDVRPPVVSQVNEMGVEIMNQNGDAVVWFLPYNSFNVRTVDEAWRMLNATLDYLKVPVAESNPNGYAIATQAADYNSSGELYDDISYNMDALRYRQVYKVNVGTSPQGQVGFYVTLISSTTATADGDDLAVSLNPRQKQSFSVGFANSLIRGLELQQRQEEVIPDNVNVFLGRDNNNQDALLVRAPYQSTWNVMRGVLSQYGFTVDEYSVSRSYIDTYYAEEDADYYRALGLEPFNIESADYIFRLAVSGEQTVITIYDSDDRPLSSQRVAALYPGLSQAIAREFAIYKREGANYLAKFEEED</sequence>
<dbReference type="InterPro" id="IPR042268">
    <property type="entry name" value="BamC_C"/>
</dbReference>
<dbReference type="Pfam" id="PF06804">
    <property type="entry name" value="Lipoprotein_18"/>
    <property type="match status" value="1"/>
</dbReference>
<dbReference type="EMBL" id="DXEV01000130">
    <property type="protein sequence ID" value="HIX57126.1"/>
    <property type="molecule type" value="Genomic_DNA"/>
</dbReference>
<dbReference type="Gene3D" id="3.30.310.170">
    <property type="entry name" value="Outer membrane protein assembly factor BamC"/>
    <property type="match status" value="1"/>
</dbReference>
<evidence type="ECO:0000313" key="3">
    <source>
        <dbReference type="Proteomes" id="UP000886829"/>
    </source>
</evidence>
<reference evidence="2" key="2">
    <citation type="submission" date="2021-04" db="EMBL/GenBank/DDBJ databases">
        <authorList>
            <person name="Gilroy R."/>
        </authorList>
    </citation>
    <scope>NUCLEOTIDE SEQUENCE</scope>
    <source>
        <strain evidence="2">USASDec5-558</strain>
    </source>
</reference>
<organism evidence="2 3">
    <name type="scientific">Candidatus Anaerobiospirillum pullistercoris</name>
    <dbReference type="NCBI Taxonomy" id="2838452"/>
    <lineage>
        <taxon>Bacteria</taxon>
        <taxon>Pseudomonadati</taxon>
        <taxon>Pseudomonadota</taxon>
        <taxon>Gammaproteobacteria</taxon>
        <taxon>Aeromonadales</taxon>
        <taxon>Succinivibrionaceae</taxon>
        <taxon>Anaerobiospirillum</taxon>
    </lineage>
</organism>
<evidence type="ECO:0000313" key="2">
    <source>
        <dbReference type="EMBL" id="HIX57126.1"/>
    </source>
</evidence>
<proteinExistence type="predicted"/>
<accession>A0A9D1WDC5</accession>
<dbReference type="InterPro" id="IPR010653">
    <property type="entry name" value="NlpB/DapX"/>
</dbReference>
<dbReference type="Proteomes" id="UP000886829">
    <property type="component" value="Unassembled WGS sequence"/>
</dbReference>